<accession>A0A392S7T2</accession>
<dbReference type="Proteomes" id="UP000265520">
    <property type="component" value="Unassembled WGS sequence"/>
</dbReference>
<organism evidence="1 2">
    <name type="scientific">Trifolium medium</name>
    <dbReference type="NCBI Taxonomy" id="97028"/>
    <lineage>
        <taxon>Eukaryota</taxon>
        <taxon>Viridiplantae</taxon>
        <taxon>Streptophyta</taxon>
        <taxon>Embryophyta</taxon>
        <taxon>Tracheophyta</taxon>
        <taxon>Spermatophyta</taxon>
        <taxon>Magnoliopsida</taxon>
        <taxon>eudicotyledons</taxon>
        <taxon>Gunneridae</taxon>
        <taxon>Pentapetalae</taxon>
        <taxon>rosids</taxon>
        <taxon>fabids</taxon>
        <taxon>Fabales</taxon>
        <taxon>Fabaceae</taxon>
        <taxon>Papilionoideae</taxon>
        <taxon>50 kb inversion clade</taxon>
        <taxon>NPAAA clade</taxon>
        <taxon>Hologalegina</taxon>
        <taxon>IRL clade</taxon>
        <taxon>Trifolieae</taxon>
        <taxon>Trifolium</taxon>
    </lineage>
</organism>
<evidence type="ECO:0000313" key="2">
    <source>
        <dbReference type="Proteomes" id="UP000265520"/>
    </source>
</evidence>
<feature type="non-terminal residue" evidence="1">
    <location>
        <position position="1"/>
    </location>
</feature>
<name>A0A392S7T2_9FABA</name>
<evidence type="ECO:0000313" key="1">
    <source>
        <dbReference type="EMBL" id="MCI43946.1"/>
    </source>
</evidence>
<comment type="caution">
    <text evidence="1">The sequence shown here is derived from an EMBL/GenBank/DDBJ whole genome shotgun (WGS) entry which is preliminary data.</text>
</comment>
<protein>
    <submittedName>
        <fullName evidence="1">Uncharacterized protein</fullName>
    </submittedName>
</protein>
<keyword evidence="2" id="KW-1185">Reference proteome</keyword>
<dbReference type="AlphaFoldDB" id="A0A392S7T2"/>
<dbReference type="EMBL" id="LXQA010324054">
    <property type="protein sequence ID" value="MCI43946.1"/>
    <property type="molecule type" value="Genomic_DNA"/>
</dbReference>
<proteinExistence type="predicted"/>
<sequence>IKSEKTNKAFKVNGHRLMPFHENPAAEAVTIEMLSLEKPSYPPAATP</sequence>
<reference evidence="1 2" key="1">
    <citation type="journal article" date="2018" name="Front. Plant Sci.">
        <title>Red Clover (Trifolium pratense) and Zigzag Clover (T. medium) - A Picture of Genomic Similarities and Differences.</title>
        <authorList>
            <person name="Dluhosova J."/>
            <person name="Istvanek J."/>
            <person name="Nedelnik J."/>
            <person name="Repkova J."/>
        </authorList>
    </citation>
    <scope>NUCLEOTIDE SEQUENCE [LARGE SCALE GENOMIC DNA]</scope>
    <source>
        <strain evidence="2">cv. 10/8</strain>
        <tissue evidence="1">Leaf</tissue>
    </source>
</reference>